<evidence type="ECO:0000313" key="2">
    <source>
        <dbReference type="EMBL" id="RHN69749.1"/>
    </source>
</evidence>
<proteinExistence type="predicted"/>
<sequence length="83" mass="9267">MSLGHDIIFNSGSLRRNSDDIIINSGSLRKNYSGKLTFRVFITCFTATFGGLIFGYDIGISGIHSISFYILFSLMKSNSRVYI</sequence>
<reference evidence="2" key="1">
    <citation type="journal article" date="2018" name="Nat. Plants">
        <title>Whole-genome landscape of Medicago truncatula symbiotic genes.</title>
        <authorList>
            <person name="Pecrix Y."/>
            <person name="Gamas P."/>
            <person name="Carrere S."/>
        </authorList>
    </citation>
    <scope>NUCLEOTIDE SEQUENCE</scope>
    <source>
        <tissue evidence="2">Leaves</tissue>
    </source>
</reference>
<dbReference type="EMBL" id="PSQE01000003">
    <property type="protein sequence ID" value="RHN69749.1"/>
    <property type="molecule type" value="Genomic_DNA"/>
</dbReference>
<keyword evidence="1" id="KW-0812">Transmembrane</keyword>
<protein>
    <submittedName>
        <fullName evidence="2">Uncharacterized protein</fullName>
    </submittedName>
</protein>
<keyword evidence="1" id="KW-0472">Membrane</keyword>
<dbReference type="AlphaFoldDB" id="A0A396IVK9"/>
<dbReference type="Gramene" id="rna18262">
    <property type="protein sequence ID" value="RHN69749.1"/>
    <property type="gene ID" value="gene18262"/>
</dbReference>
<comment type="caution">
    <text evidence="2">The sequence shown here is derived from an EMBL/GenBank/DDBJ whole genome shotgun (WGS) entry which is preliminary data.</text>
</comment>
<keyword evidence="1" id="KW-1133">Transmembrane helix</keyword>
<feature type="transmembrane region" description="Helical" evidence="1">
    <location>
        <begin position="36"/>
        <end position="54"/>
    </location>
</feature>
<dbReference type="Proteomes" id="UP000265566">
    <property type="component" value="Chromosome 3"/>
</dbReference>
<evidence type="ECO:0000256" key="1">
    <source>
        <dbReference type="SAM" id="Phobius"/>
    </source>
</evidence>
<accession>A0A396IVK9</accession>
<organism evidence="2">
    <name type="scientific">Medicago truncatula</name>
    <name type="common">Barrel medic</name>
    <name type="synonym">Medicago tribuloides</name>
    <dbReference type="NCBI Taxonomy" id="3880"/>
    <lineage>
        <taxon>Eukaryota</taxon>
        <taxon>Viridiplantae</taxon>
        <taxon>Streptophyta</taxon>
        <taxon>Embryophyta</taxon>
        <taxon>Tracheophyta</taxon>
        <taxon>Spermatophyta</taxon>
        <taxon>Magnoliopsida</taxon>
        <taxon>eudicotyledons</taxon>
        <taxon>Gunneridae</taxon>
        <taxon>Pentapetalae</taxon>
        <taxon>rosids</taxon>
        <taxon>fabids</taxon>
        <taxon>Fabales</taxon>
        <taxon>Fabaceae</taxon>
        <taxon>Papilionoideae</taxon>
        <taxon>50 kb inversion clade</taxon>
        <taxon>NPAAA clade</taxon>
        <taxon>Hologalegina</taxon>
        <taxon>IRL clade</taxon>
        <taxon>Trifolieae</taxon>
        <taxon>Medicago</taxon>
    </lineage>
</organism>
<gene>
    <name evidence="2" type="ORF">MtrunA17_Chr3g0128161</name>
</gene>
<name>A0A396IVK9_MEDTR</name>